<evidence type="ECO:0000313" key="2">
    <source>
        <dbReference type="Proteomes" id="UP000518892"/>
    </source>
</evidence>
<organism evidence="1 2">
    <name type="scientific">Halomonas stenophila</name>
    <dbReference type="NCBI Taxonomy" id="795312"/>
    <lineage>
        <taxon>Bacteria</taxon>
        <taxon>Pseudomonadati</taxon>
        <taxon>Pseudomonadota</taxon>
        <taxon>Gammaproteobacteria</taxon>
        <taxon>Oceanospirillales</taxon>
        <taxon>Halomonadaceae</taxon>
        <taxon>Halomonas</taxon>
    </lineage>
</organism>
<protein>
    <recommendedName>
        <fullName evidence="3">Glucose-6-phosphate isomerase</fullName>
    </recommendedName>
</protein>
<evidence type="ECO:0000313" key="1">
    <source>
        <dbReference type="EMBL" id="MBB3233158.1"/>
    </source>
</evidence>
<dbReference type="EMBL" id="JACHXR010000034">
    <property type="protein sequence ID" value="MBB3233158.1"/>
    <property type="molecule type" value="Genomic_DNA"/>
</dbReference>
<evidence type="ECO:0008006" key="3">
    <source>
        <dbReference type="Google" id="ProtNLM"/>
    </source>
</evidence>
<dbReference type="AlphaFoldDB" id="A0A7W5HN39"/>
<reference evidence="1 2" key="1">
    <citation type="submission" date="2020-08" db="EMBL/GenBank/DDBJ databases">
        <title>Genomic Encyclopedia of Type Strains, Phase III (KMG-III): the genomes of soil and plant-associated and newly described type strains.</title>
        <authorList>
            <person name="Whitman W."/>
        </authorList>
    </citation>
    <scope>NUCLEOTIDE SEQUENCE [LARGE SCALE GENOMIC DNA]</scope>
    <source>
        <strain evidence="1 2">CECT 7744</strain>
    </source>
</reference>
<dbReference type="Gene3D" id="3.40.50.10490">
    <property type="entry name" value="Glucose-6-phosphate isomerase like protein, domain 1"/>
    <property type="match status" value="1"/>
</dbReference>
<sequence>MFQLTRSVTWQALKQLQADTAGDRIHDYFAADPKRFDKMSLRVGGLFL</sequence>
<proteinExistence type="predicted"/>
<feature type="non-terminal residue" evidence="1">
    <location>
        <position position="48"/>
    </location>
</feature>
<name>A0A7W5HN39_9GAMM</name>
<keyword evidence="2" id="KW-1185">Reference proteome</keyword>
<accession>A0A7W5HN39</accession>
<gene>
    <name evidence="1" type="ORF">FHR97_004045</name>
</gene>
<dbReference type="Proteomes" id="UP000518892">
    <property type="component" value="Unassembled WGS sequence"/>
</dbReference>
<comment type="caution">
    <text evidence="1">The sequence shown here is derived from an EMBL/GenBank/DDBJ whole genome shotgun (WGS) entry which is preliminary data.</text>
</comment>